<evidence type="ECO:0000259" key="4">
    <source>
        <dbReference type="SMART" id="SM00852"/>
    </source>
</evidence>
<dbReference type="Gene3D" id="2.170.190.11">
    <property type="entry name" value="Molybdopterin biosynthesis moea protein, domain 3"/>
    <property type="match status" value="1"/>
</dbReference>
<reference evidence="5" key="1">
    <citation type="journal article" date="2021" name="Nat. Commun.">
        <title>Genetic determinants of endophytism in the Arabidopsis root mycobiome.</title>
        <authorList>
            <person name="Mesny F."/>
            <person name="Miyauchi S."/>
            <person name="Thiergart T."/>
            <person name="Pickel B."/>
            <person name="Atanasova L."/>
            <person name="Karlsson M."/>
            <person name="Huettel B."/>
            <person name="Barry K.W."/>
            <person name="Haridas S."/>
            <person name="Chen C."/>
            <person name="Bauer D."/>
            <person name="Andreopoulos W."/>
            <person name="Pangilinan J."/>
            <person name="LaButti K."/>
            <person name="Riley R."/>
            <person name="Lipzen A."/>
            <person name="Clum A."/>
            <person name="Drula E."/>
            <person name="Henrissat B."/>
            <person name="Kohler A."/>
            <person name="Grigoriev I.V."/>
            <person name="Martin F.M."/>
            <person name="Hacquard S."/>
        </authorList>
    </citation>
    <scope>NUCLEOTIDE SEQUENCE</scope>
    <source>
        <strain evidence="5">MPI-CAGE-CH-0235</strain>
    </source>
</reference>
<dbReference type="GO" id="GO:0005829">
    <property type="term" value="C:cytosol"/>
    <property type="evidence" value="ECO:0007669"/>
    <property type="project" value="TreeGrafter"/>
</dbReference>
<gene>
    <name evidence="5" type="ORF">B0I35DRAFT_513842</name>
</gene>
<dbReference type="Gene3D" id="3.90.105.10">
    <property type="entry name" value="Molybdopterin biosynthesis moea protein, domain 2"/>
    <property type="match status" value="1"/>
</dbReference>
<dbReference type="PANTHER" id="PTHR10192">
    <property type="entry name" value="MOLYBDOPTERIN BIOSYNTHESIS PROTEIN"/>
    <property type="match status" value="1"/>
</dbReference>
<comment type="function">
    <text evidence="3">Catalyzes two steps in the biosynthesis of the molybdenum cofactor. In the first step, molybdopterin is adenylated. Subsequently, molybdate is inserted into adenylated molybdopterin and AMP is released.</text>
</comment>
<comment type="cofactor">
    <cofactor evidence="3">
        <name>Mg(2+)</name>
        <dbReference type="ChEBI" id="CHEBI:18420"/>
    </cofactor>
</comment>
<dbReference type="GO" id="GO:0046872">
    <property type="term" value="F:metal ion binding"/>
    <property type="evidence" value="ECO:0007669"/>
    <property type="project" value="UniProtKB-UniRule"/>
</dbReference>
<comment type="similarity">
    <text evidence="1">In the C-terminal section; belongs to the MoeA family.</text>
</comment>
<dbReference type="InterPro" id="IPR038987">
    <property type="entry name" value="MoeA-like"/>
</dbReference>
<dbReference type="AlphaFoldDB" id="A0A8K0SNE6"/>
<dbReference type="InterPro" id="IPR005110">
    <property type="entry name" value="MoeA_linker/N"/>
</dbReference>
<keyword evidence="3" id="KW-0479">Metal-binding</keyword>
<comment type="catalytic activity">
    <reaction evidence="3">
        <text>adenylyl-molybdopterin + molybdate = Mo-molybdopterin + AMP + H(+)</text>
        <dbReference type="Rhea" id="RHEA:35047"/>
        <dbReference type="ChEBI" id="CHEBI:15378"/>
        <dbReference type="ChEBI" id="CHEBI:36264"/>
        <dbReference type="ChEBI" id="CHEBI:62727"/>
        <dbReference type="ChEBI" id="CHEBI:71302"/>
        <dbReference type="ChEBI" id="CHEBI:456215"/>
    </reaction>
</comment>
<dbReference type="GO" id="GO:0061598">
    <property type="term" value="F:molybdopterin adenylyltransferase activity"/>
    <property type="evidence" value="ECO:0007669"/>
    <property type="project" value="UniProtKB-UniRule"/>
</dbReference>
<keyword evidence="3" id="KW-0500">Molybdenum</keyword>
<comment type="pathway">
    <text evidence="3">Cofactor biosynthesis; molybdopterin biosynthesis.</text>
</comment>
<organism evidence="5 6">
    <name type="scientific">Stachybotrys elegans</name>
    <dbReference type="NCBI Taxonomy" id="80388"/>
    <lineage>
        <taxon>Eukaryota</taxon>
        <taxon>Fungi</taxon>
        <taxon>Dikarya</taxon>
        <taxon>Ascomycota</taxon>
        <taxon>Pezizomycotina</taxon>
        <taxon>Sordariomycetes</taxon>
        <taxon>Hypocreomycetidae</taxon>
        <taxon>Hypocreales</taxon>
        <taxon>Stachybotryaceae</taxon>
        <taxon>Stachybotrys</taxon>
    </lineage>
</organism>
<dbReference type="CDD" id="cd00887">
    <property type="entry name" value="MoeA"/>
    <property type="match status" value="1"/>
</dbReference>
<evidence type="ECO:0000313" key="6">
    <source>
        <dbReference type="Proteomes" id="UP000813444"/>
    </source>
</evidence>
<dbReference type="Pfam" id="PF03453">
    <property type="entry name" value="MoeA_N"/>
    <property type="match status" value="1"/>
</dbReference>
<dbReference type="Proteomes" id="UP000813444">
    <property type="component" value="Unassembled WGS sequence"/>
</dbReference>
<dbReference type="UniPathway" id="UPA00344"/>
<dbReference type="SUPFAM" id="SSF53218">
    <property type="entry name" value="Molybdenum cofactor biosynthesis proteins"/>
    <property type="match status" value="1"/>
</dbReference>
<evidence type="ECO:0000256" key="2">
    <source>
        <dbReference type="ARBA" id="ARBA00012509"/>
    </source>
</evidence>
<proteinExistence type="inferred from homology"/>
<dbReference type="SUPFAM" id="SSF63882">
    <property type="entry name" value="MoeA N-terminal region -like"/>
    <property type="match status" value="1"/>
</dbReference>
<accession>A0A8K0SNE6</accession>
<keyword evidence="3" id="KW-0808">Transferase</keyword>
<dbReference type="GO" id="GO:0005524">
    <property type="term" value="F:ATP binding"/>
    <property type="evidence" value="ECO:0007669"/>
    <property type="project" value="UniProtKB-UniRule"/>
</dbReference>
<feature type="domain" description="MoaB/Mog" evidence="4">
    <location>
        <begin position="191"/>
        <end position="330"/>
    </location>
</feature>
<dbReference type="GO" id="GO:0006777">
    <property type="term" value="P:Mo-molybdopterin cofactor biosynthetic process"/>
    <property type="evidence" value="ECO:0007669"/>
    <property type="project" value="UniProtKB-UniRule"/>
</dbReference>
<dbReference type="GO" id="GO:0061599">
    <property type="term" value="F:molybdopterin molybdotransferase activity"/>
    <property type="evidence" value="ECO:0007669"/>
    <property type="project" value="UniProtKB-UniRule"/>
</dbReference>
<keyword evidence="3" id="KW-0501">Molybdenum cofactor biosynthesis</keyword>
<keyword evidence="6" id="KW-1185">Reference proteome</keyword>
<dbReference type="EC" id="2.7.7.75" evidence="2"/>
<dbReference type="InterPro" id="IPR036425">
    <property type="entry name" value="MoaB/Mog-like_dom_sf"/>
</dbReference>
<dbReference type="InterPro" id="IPR036135">
    <property type="entry name" value="MoeA_linker/N_sf"/>
</dbReference>
<dbReference type="Pfam" id="PF00994">
    <property type="entry name" value="MoCF_biosynth"/>
    <property type="match status" value="1"/>
</dbReference>
<comment type="similarity">
    <text evidence="3">Belongs to the MoeA family.</text>
</comment>
<dbReference type="InterPro" id="IPR001453">
    <property type="entry name" value="MoaB/Mog_dom"/>
</dbReference>
<comment type="catalytic activity">
    <reaction evidence="3">
        <text>molybdopterin + ATP + H(+) = adenylyl-molybdopterin + diphosphate</text>
        <dbReference type="Rhea" id="RHEA:31331"/>
        <dbReference type="ChEBI" id="CHEBI:15378"/>
        <dbReference type="ChEBI" id="CHEBI:30616"/>
        <dbReference type="ChEBI" id="CHEBI:33019"/>
        <dbReference type="ChEBI" id="CHEBI:58698"/>
        <dbReference type="ChEBI" id="CHEBI:62727"/>
    </reaction>
</comment>
<dbReference type="EMBL" id="JAGPNK010000010">
    <property type="protein sequence ID" value="KAH7312508.1"/>
    <property type="molecule type" value="Genomic_DNA"/>
</dbReference>
<keyword evidence="3" id="KW-0460">Magnesium</keyword>
<evidence type="ECO:0000313" key="5">
    <source>
        <dbReference type="EMBL" id="KAH7312508.1"/>
    </source>
</evidence>
<dbReference type="OrthoDB" id="6777263at2759"/>
<comment type="caution">
    <text evidence="5">The sequence shown here is derived from an EMBL/GenBank/DDBJ whole genome shotgun (WGS) entry which is preliminary data.</text>
</comment>
<evidence type="ECO:0000256" key="1">
    <source>
        <dbReference type="ARBA" id="ARBA00008339"/>
    </source>
</evidence>
<dbReference type="SMART" id="SM00852">
    <property type="entry name" value="MoCF_biosynth"/>
    <property type="match status" value="1"/>
</dbReference>
<dbReference type="PANTHER" id="PTHR10192:SF30">
    <property type="entry name" value="MOLYBDOPTERIN ADENYLYLTRANSFERASE"/>
    <property type="match status" value="1"/>
</dbReference>
<name>A0A8K0SNE6_9HYPO</name>
<sequence>MVPLNQALGRVAACDLKSPRSTPEHDTSSMDGFAIDSQSTRDACRARPAIFRVQGTIAAGDDPVQSLAAWTEEMVQGAHEGVEPCVEIMTGGRFPSVGPGALLDACVPAEDVVVIKSEAATEAKGKFKGSGTHIAIAKPLGRNSNRRLKGEDIQEGSRILQVGQIIRASHLLPLLSLGIESVFVRPKPRISVWSTGGELLTDHARTPDMNSTYLCAVSQEFGATAIARGVLEDNVDNIVDTIKTELNESSSDIIITSGGVSVGKFDHIRSALERLGAHILFHGLDIRPGHPVWFALLPSSGTQVAFFGLPGNPGAAAACFRFLVVPYLNELLDTREHMSWTKTCLYLRWCKLQVMANIW</sequence>
<protein>
    <recommendedName>
        <fullName evidence="2">molybdopterin adenylyltransferase</fullName>
        <ecNumber evidence="2">2.7.7.75</ecNumber>
    </recommendedName>
</protein>
<dbReference type="Gene3D" id="3.40.980.10">
    <property type="entry name" value="MoaB/Mog-like domain"/>
    <property type="match status" value="1"/>
</dbReference>
<evidence type="ECO:0000256" key="3">
    <source>
        <dbReference type="RuleBase" id="RU365090"/>
    </source>
</evidence>